<organism evidence="1 2">
    <name type="scientific">Aphis craccivora</name>
    <name type="common">Cowpea aphid</name>
    <dbReference type="NCBI Taxonomy" id="307492"/>
    <lineage>
        <taxon>Eukaryota</taxon>
        <taxon>Metazoa</taxon>
        <taxon>Ecdysozoa</taxon>
        <taxon>Arthropoda</taxon>
        <taxon>Hexapoda</taxon>
        <taxon>Insecta</taxon>
        <taxon>Pterygota</taxon>
        <taxon>Neoptera</taxon>
        <taxon>Paraneoptera</taxon>
        <taxon>Hemiptera</taxon>
        <taxon>Sternorrhyncha</taxon>
        <taxon>Aphidomorpha</taxon>
        <taxon>Aphidoidea</taxon>
        <taxon>Aphididae</taxon>
        <taxon>Aphidini</taxon>
        <taxon>Aphis</taxon>
        <taxon>Aphis</taxon>
    </lineage>
</organism>
<dbReference type="Proteomes" id="UP000478052">
    <property type="component" value="Unassembled WGS sequence"/>
</dbReference>
<keyword evidence="1" id="KW-0548">Nucleotidyltransferase</keyword>
<dbReference type="OrthoDB" id="6603726at2759"/>
<dbReference type="EMBL" id="VUJU01017274">
    <property type="protein sequence ID" value="KAF0684159.1"/>
    <property type="molecule type" value="Genomic_DNA"/>
</dbReference>
<evidence type="ECO:0000313" key="1">
    <source>
        <dbReference type="EMBL" id="KAF0684159.1"/>
    </source>
</evidence>
<keyword evidence="1" id="KW-0808">Transferase</keyword>
<reference evidence="1 2" key="1">
    <citation type="submission" date="2019-08" db="EMBL/GenBank/DDBJ databases">
        <title>Whole genome of Aphis craccivora.</title>
        <authorList>
            <person name="Voronova N.V."/>
            <person name="Shulinski R.S."/>
            <person name="Bandarenka Y.V."/>
            <person name="Zhorov D.G."/>
            <person name="Warner D."/>
        </authorList>
    </citation>
    <scope>NUCLEOTIDE SEQUENCE [LARGE SCALE GENOMIC DNA]</scope>
    <source>
        <strain evidence="1">180601</strain>
        <tissue evidence="1">Whole Body</tissue>
    </source>
</reference>
<evidence type="ECO:0000313" key="2">
    <source>
        <dbReference type="Proteomes" id="UP000478052"/>
    </source>
</evidence>
<keyword evidence="1" id="KW-0695">RNA-directed DNA polymerase</keyword>
<dbReference type="GO" id="GO:0003964">
    <property type="term" value="F:RNA-directed DNA polymerase activity"/>
    <property type="evidence" value="ECO:0007669"/>
    <property type="project" value="UniProtKB-KW"/>
</dbReference>
<dbReference type="PANTHER" id="PTHR33332">
    <property type="entry name" value="REVERSE TRANSCRIPTASE DOMAIN-CONTAINING PROTEIN"/>
    <property type="match status" value="1"/>
</dbReference>
<accession>A0A6G0VHG9</accession>
<comment type="caution">
    <text evidence="1">The sequence shown here is derived from an EMBL/GenBank/DDBJ whole genome shotgun (WGS) entry which is preliminary data.</text>
</comment>
<feature type="non-terminal residue" evidence="1">
    <location>
        <position position="184"/>
    </location>
</feature>
<dbReference type="AlphaFoldDB" id="A0A6G0VHG9"/>
<name>A0A6G0VHG9_APHCR</name>
<proteinExistence type="predicted"/>
<feature type="non-terminal residue" evidence="1">
    <location>
        <position position="1"/>
    </location>
</feature>
<protein>
    <submittedName>
        <fullName evidence="1">Reverse transcriptase domain-containing protein</fullName>
    </submittedName>
</protein>
<keyword evidence="2" id="KW-1185">Reference proteome</keyword>
<sequence>SINLNFKLKKYLVSFGHISRLTSISWVRSRKHINYTYYINNTELNSISSNKDLGVTLTHNLNFQEHIECIVKRHSSEFKNLDSLKLLYCALVRSILEYGSPIWSPYTKSNIEIIEGVQNRFLNFTANKSNTIINQYDYTPIRSLLNLPSLASRLINNHIDAPYLSKHISFNIPAYNNQTTPIFY</sequence>
<gene>
    <name evidence="1" type="ORF">FWK35_00032865</name>
</gene>